<sequence length="186" mass="20575">MARPRDTRIDDRVVAAWRALADELPYDDITMEAVAERARVGKPSLYRRYPNKARLAFAASIQQSVPVTAVDTGSLRNDLLEHVAALARSLDLTPRSAWADQLATAIADHDFAGVLSRFDEQPLQTVLGSWDRALARGEVKATVDARTALNDLAGTLIFHVLVRHLDADTTYRTLLVDRFLHGVCAE</sequence>
<dbReference type="InterPro" id="IPR050109">
    <property type="entry name" value="HTH-type_TetR-like_transc_reg"/>
</dbReference>
<gene>
    <name evidence="6" type="ORF">GCM10009788_25810</name>
</gene>
<name>A0ABN2ALD2_9ACTN</name>
<dbReference type="RefSeq" id="WP_141006869.1">
    <property type="nucleotide sequence ID" value="NZ_BAAAOR010000023.1"/>
</dbReference>
<comment type="caution">
    <text evidence="6">The sequence shown here is derived from an EMBL/GenBank/DDBJ whole genome shotgun (WGS) entry which is preliminary data.</text>
</comment>
<protein>
    <submittedName>
        <fullName evidence="6">TetR/AcrR family transcriptional regulator</fullName>
    </submittedName>
</protein>
<evidence type="ECO:0000313" key="7">
    <source>
        <dbReference type="Proteomes" id="UP001500842"/>
    </source>
</evidence>
<feature type="domain" description="HTH tetR-type" evidence="5">
    <location>
        <begin position="7"/>
        <end position="67"/>
    </location>
</feature>
<dbReference type="EMBL" id="BAAAOR010000023">
    <property type="protein sequence ID" value="GAA1520777.1"/>
    <property type="molecule type" value="Genomic_DNA"/>
</dbReference>
<keyword evidence="7" id="KW-1185">Reference proteome</keyword>
<dbReference type="Gene3D" id="1.10.357.10">
    <property type="entry name" value="Tetracycline Repressor, domain 2"/>
    <property type="match status" value="1"/>
</dbReference>
<evidence type="ECO:0000256" key="2">
    <source>
        <dbReference type="ARBA" id="ARBA00023125"/>
    </source>
</evidence>
<dbReference type="PANTHER" id="PTHR30055">
    <property type="entry name" value="HTH-TYPE TRANSCRIPTIONAL REGULATOR RUTR"/>
    <property type="match status" value="1"/>
</dbReference>
<dbReference type="InterPro" id="IPR001647">
    <property type="entry name" value="HTH_TetR"/>
</dbReference>
<evidence type="ECO:0000256" key="4">
    <source>
        <dbReference type="PROSITE-ProRule" id="PRU00335"/>
    </source>
</evidence>
<dbReference type="InterPro" id="IPR011075">
    <property type="entry name" value="TetR_C"/>
</dbReference>
<dbReference type="InterPro" id="IPR009057">
    <property type="entry name" value="Homeodomain-like_sf"/>
</dbReference>
<evidence type="ECO:0000256" key="1">
    <source>
        <dbReference type="ARBA" id="ARBA00023015"/>
    </source>
</evidence>
<accession>A0ABN2ALD2</accession>
<evidence type="ECO:0000256" key="3">
    <source>
        <dbReference type="ARBA" id="ARBA00023163"/>
    </source>
</evidence>
<dbReference type="PANTHER" id="PTHR30055:SF148">
    <property type="entry name" value="TETR-FAMILY TRANSCRIPTIONAL REGULATOR"/>
    <property type="match status" value="1"/>
</dbReference>
<dbReference type="Gene3D" id="1.10.10.60">
    <property type="entry name" value="Homeodomain-like"/>
    <property type="match status" value="1"/>
</dbReference>
<dbReference type="Proteomes" id="UP001500842">
    <property type="component" value="Unassembled WGS sequence"/>
</dbReference>
<feature type="DNA-binding region" description="H-T-H motif" evidence="4">
    <location>
        <begin position="30"/>
        <end position="49"/>
    </location>
</feature>
<dbReference type="SUPFAM" id="SSF46689">
    <property type="entry name" value="Homeodomain-like"/>
    <property type="match status" value="1"/>
</dbReference>
<dbReference type="Pfam" id="PF16859">
    <property type="entry name" value="TetR_C_11"/>
    <property type="match status" value="1"/>
</dbReference>
<evidence type="ECO:0000259" key="5">
    <source>
        <dbReference type="PROSITE" id="PS50977"/>
    </source>
</evidence>
<dbReference type="Pfam" id="PF00440">
    <property type="entry name" value="TetR_N"/>
    <property type="match status" value="1"/>
</dbReference>
<proteinExistence type="predicted"/>
<keyword evidence="3" id="KW-0804">Transcription</keyword>
<keyword evidence="1" id="KW-0805">Transcription regulation</keyword>
<dbReference type="InterPro" id="IPR036271">
    <property type="entry name" value="Tet_transcr_reg_TetR-rel_C_sf"/>
</dbReference>
<reference evidence="6 7" key="1">
    <citation type="journal article" date="2019" name="Int. J. Syst. Evol. Microbiol.">
        <title>The Global Catalogue of Microorganisms (GCM) 10K type strain sequencing project: providing services to taxonomists for standard genome sequencing and annotation.</title>
        <authorList>
            <consortium name="The Broad Institute Genomics Platform"/>
            <consortium name="The Broad Institute Genome Sequencing Center for Infectious Disease"/>
            <person name="Wu L."/>
            <person name="Ma J."/>
        </authorList>
    </citation>
    <scope>NUCLEOTIDE SEQUENCE [LARGE SCALE GENOMIC DNA]</scope>
    <source>
        <strain evidence="6 7">JCM 14942</strain>
    </source>
</reference>
<organism evidence="6 7">
    <name type="scientific">Nocardioides humi</name>
    <dbReference type="NCBI Taxonomy" id="449461"/>
    <lineage>
        <taxon>Bacteria</taxon>
        <taxon>Bacillati</taxon>
        <taxon>Actinomycetota</taxon>
        <taxon>Actinomycetes</taxon>
        <taxon>Propionibacteriales</taxon>
        <taxon>Nocardioidaceae</taxon>
        <taxon>Nocardioides</taxon>
    </lineage>
</organism>
<dbReference type="PROSITE" id="PS50977">
    <property type="entry name" value="HTH_TETR_2"/>
    <property type="match status" value="1"/>
</dbReference>
<evidence type="ECO:0000313" key="6">
    <source>
        <dbReference type="EMBL" id="GAA1520777.1"/>
    </source>
</evidence>
<keyword evidence="2 4" id="KW-0238">DNA-binding</keyword>
<dbReference type="SUPFAM" id="SSF48498">
    <property type="entry name" value="Tetracyclin repressor-like, C-terminal domain"/>
    <property type="match status" value="1"/>
</dbReference>